<evidence type="ECO:0000256" key="6">
    <source>
        <dbReference type="ARBA" id="ARBA00022840"/>
    </source>
</evidence>
<dbReference type="GO" id="GO:0004673">
    <property type="term" value="F:protein histidine kinase activity"/>
    <property type="evidence" value="ECO:0007669"/>
    <property type="project" value="UniProtKB-EC"/>
</dbReference>
<keyword evidence="3" id="KW-0808">Transferase</keyword>
<proteinExistence type="predicted"/>
<dbReference type="EC" id="2.7.13.3" evidence="2"/>
<evidence type="ECO:0000313" key="8">
    <source>
        <dbReference type="EMBL" id="RBP38649.1"/>
    </source>
</evidence>
<evidence type="ECO:0000256" key="2">
    <source>
        <dbReference type="ARBA" id="ARBA00012438"/>
    </source>
</evidence>
<name>A0A366H8T3_9BACT</name>
<comment type="catalytic activity">
    <reaction evidence="1">
        <text>ATP + protein L-histidine = ADP + protein N-phospho-L-histidine.</text>
        <dbReference type="EC" id="2.7.13.3"/>
    </reaction>
</comment>
<protein>
    <recommendedName>
        <fullName evidence="2">histidine kinase</fullName>
        <ecNumber evidence="2">2.7.13.3</ecNumber>
    </recommendedName>
</protein>
<accession>A0A366H8T3</accession>
<keyword evidence="4" id="KW-0547">Nucleotide-binding</keyword>
<dbReference type="Gene3D" id="3.30.565.10">
    <property type="entry name" value="Histidine kinase-like ATPase, C-terminal domain"/>
    <property type="match status" value="1"/>
</dbReference>
<dbReference type="Pfam" id="PF02518">
    <property type="entry name" value="HATPase_c"/>
    <property type="match status" value="1"/>
</dbReference>
<dbReference type="PANTHER" id="PTHR44936:SF10">
    <property type="entry name" value="SENSOR PROTEIN RSTB"/>
    <property type="match status" value="1"/>
</dbReference>
<dbReference type="SUPFAM" id="SSF55874">
    <property type="entry name" value="ATPase domain of HSP90 chaperone/DNA topoisomerase II/histidine kinase"/>
    <property type="match status" value="1"/>
</dbReference>
<dbReference type="RefSeq" id="WP_113961096.1">
    <property type="nucleotide sequence ID" value="NZ_QNRR01000011.1"/>
</dbReference>
<dbReference type="EMBL" id="QNRR01000011">
    <property type="protein sequence ID" value="RBP38649.1"/>
    <property type="molecule type" value="Genomic_DNA"/>
</dbReference>
<evidence type="ECO:0000259" key="7">
    <source>
        <dbReference type="PROSITE" id="PS50109"/>
    </source>
</evidence>
<gene>
    <name evidence="8" type="ORF">DES53_111169</name>
</gene>
<sequence length="1261" mass="144040">MNSTFYYSEISSATARRISELMQRGESVMILGPRGVGKRYLLDLVDEIFAEKGMDLPTHAKFSSSEVSFLESDVARSLANASEVDLEGEPSIEHWAEKVQTRYTAQSPLRIYISNLDGLSKRLAHHLLSSIQKLVKAHVLVTVVTGEGNVIDLVDGSPTSAWSCTHQFVVHAHDRYHFGKFLFKRMRQMGLRFPHGIAGAKRVFEKIYDCTGGNVTLARAVLWSVADTLTFHLERPGRRPMGIEEKFIPEDLTRTHVVPTAGLVPFRYAAHAVHSAIREPHPSSRKLDGLDSTNKVLEDLERMLLRSECIYVGDQPHLLELAGLARRNEDVLEWFCPYAEKFALSWFNHRRLGDYYAFAHDWPNAHRLYEKLSPEERCRPLSDDDNAVLLRLMDGLSVYFHRAVSKAAASRHEDETDESLVTLLRKEVRLALKNLLGFTDEKITCWERDYRGQWVRVSGYGEFTVLPSEIRYDWEALVMRKSVDENEYFGHKHGWHWVVCRNAERRPVSAILVDGRSDPLMEHEMRKDAIFRVFRAFVRARERQWLIQGLEEKSIRSQLETEIFETFWKLTHSGSWDAHRALPAIAHPLLRALPSVSRLVFCEFEHEASSGERRLKPIYDSGFPHTTPERFHAVVAKGRLADWNEMQPPTEVDEHEANELFGAGGLAPFSNGTLIIGSPGIKGVVLLEQARGISITESDMVFLFTLAKRFESVWAQAMRMKVLHQSMDVDHTPKLLLDRKSRIIYANQPAIDRLVLGINSGWQAPPVSISSIKDMTPAQRKAIAPHTERRHEKFEDLTGEMFGWWIRECLPLEDERRSPRGWVVTFRNRSFLFKSFELLRDLEKSTDISQALRILTNSLWKLLDHRAKPKIRIYLIDKQDRTKLVSSYATGLTPSNTKHFESGGVVFVNKLEETAWRCLASQHPQAFRTRTNPLDLATTGRTNNGLEFEWIDILPKHEILEKKPGDVAIDFPLLSIPESLGKLTINLTGEDAEKLSAEFPGQLAALSLVFSDLLMRREKEMEERELQYQKDAQRAMSETAHNLVSRFAALSVFVLHYRGQEHHCPQLKSVTDRLEAFYKGAVLSIRRIKDRVGPVTLKPVPCDLVEVISNAMQIGLGKMGAWSWSPESMSNCLGCWDATHWENTLQEMIHNSIDFAKPELALKVTVAMREQYSGAMRWMVLTYEDNGRGVREEFKKVIFRKQSHREEIGNKKGGGIGLSYVGRVMEAHGGTIEETGEHGVGARFILSVPWNDLKQRREYQI</sequence>
<dbReference type="InterPro" id="IPR050980">
    <property type="entry name" value="2C_sensor_his_kinase"/>
</dbReference>
<evidence type="ECO:0000256" key="1">
    <source>
        <dbReference type="ARBA" id="ARBA00000085"/>
    </source>
</evidence>
<dbReference type="InterPro" id="IPR027417">
    <property type="entry name" value="P-loop_NTPase"/>
</dbReference>
<dbReference type="PANTHER" id="PTHR44936">
    <property type="entry name" value="SENSOR PROTEIN CREC"/>
    <property type="match status" value="1"/>
</dbReference>
<dbReference type="SMART" id="SM00387">
    <property type="entry name" value="HATPase_c"/>
    <property type="match status" value="1"/>
</dbReference>
<dbReference type="InterPro" id="IPR003594">
    <property type="entry name" value="HATPase_dom"/>
</dbReference>
<dbReference type="GO" id="GO:0005524">
    <property type="term" value="F:ATP binding"/>
    <property type="evidence" value="ECO:0007669"/>
    <property type="project" value="UniProtKB-KW"/>
</dbReference>
<dbReference type="PROSITE" id="PS50109">
    <property type="entry name" value="HIS_KIN"/>
    <property type="match status" value="1"/>
</dbReference>
<dbReference type="Proteomes" id="UP000253426">
    <property type="component" value="Unassembled WGS sequence"/>
</dbReference>
<reference evidence="8 9" key="1">
    <citation type="submission" date="2018-06" db="EMBL/GenBank/DDBJ databases">
        <title>Genomic Encyclopedia of Type Strains, Phase IV (KMG-IV): sequencing the most valuable type-strain genomes for metagenomic binning, comparative biology and taxonomic classification.</title>
        <authorList>
            <person name="Goeker M."/>
        </authorList>
    </citation>
    <scope>NUCLEOTIDE SEQUENCE [LARGE SCALE GENOMIC DNA]</scope>
    <source>
        <strain evidence="8 9">DSM 25532</strain>
    </source>
</reference>
<evidence type="ECO:0000313" key="9">
    <source>
        <dbReference type="Proteomes" id="UP000253426"/>
    </source>
</evidence>
<dbReference type="InterPro" id="IPR036890">
    <property type="entry name" value="HATPase_C_sf"/>
</dbReference>
<evidence type="ECO:0000256" key="5">
    <source>
        <dbReference type="ARBA" id="ARBA00022777"/>
    </source>
</evidence>
<evidence type="ECO:0000256" key="4">
    <source>
        <dbReference type="ARBA" id="ARBA00022741"/>
    </source>
</evidence>
<feature type="domain" description="Histidine kinase" evidence="7">
    <location>
        <begin position="1137"/>
        <end position="1252"/>
    </location>
</feature>
<dbReference type="SUPFAM" id="SSF52540">
    <property type="entry name" value="P-loop containing nucleoside triphosphate hydrolases"/>
    <property type="match status" value="1"/>
</dbReference>
<dbReference type="AlphaFoldDB" id="A0A366H8T3"/>
<comment type="caution">
    <text evidence="8">The sequence shown here is derived from an EMBL/GenBank/DDBJ whole genome shotgun (WGS) entry which is preliminary data.</text>
</comment>
<dbReference type="InterPro" id="IPR005467">
    <property type="entry name" value="His_kinase_dom"/>
</dbReference>
<keyword evidence="6" id="KW-0067">ATP-binding</keyword>
<keyword evidence="9" id="KW-1185">Reference proteome</keyword>
<dbReference type="PRINTS" id="PR00344">
    <property type="entry name" value="BCTRLSENSOR"/>
</dbReference>
<evidence type="ECO:0000256" key="3">
    <source>
        <dbReference type="ARBA" id="ARBA00022679"/>
    </source>
</evidence>
<dbReference type="InterPro" id="IPR004358">
    <property type="entry name" value="Sig_transdc_His_kin-like_C"/>
</dbReference>
<organism evidence="8 9">
    <name type="scientific">Roseimicrobium gellanilyticum</name>
    <dbReference type="NCBI Taxonomy" id="748857"/>
    <lineage>
        <taxon>Bacteria</taxon>
        <taxon>Pseudomonadati</taxon>
        <taxon>Verrucomicrobiota</taxon>
        <taxon>Verrucomicrobiia</taxon>
        <taxon>Verrucomicrobiales</taxon>
        <taxon>Verrucomicrobiaceae</taxon>
        <taxon>Roseimicrobium</taxon>
    </lineage>
</organism>
<keyword evidence="5 8" id="KW-0418">Kinase</keyword>